<dbReference type="PANTHER" id="PTHR31205:SF28">
    <property type="entry name" value="DUF569 DOMAIN-CONTAINING PROTEIN"/>
    <property type="match status" value="1"/>
</dbReference>
<evidence type="ECO:0000313" key="3">
    <source>
        <dbReference type="EMBL" id="PVH48377.1"/>
    </source>
</evidence>
<dbReference type="AlphaFoldDB" id="A0A2T8JEM7"/>
<dbReference type="SUPFAM" id="SSF50405">
    <property type="entry name" value="Actin-crosslinking proteins"/>
    <property type="match status" value="1"/>
</dbReference>
<dbReference type="EMBL" id="CM008049">
    <property type="protein sequence ID" value="PVH48377.1"/>
    <property type="molecule type" value="Genomic_DNA"/>
</dbReference>
<accession>A0A2T8JEM7</accession>
<name>A0A2T8JEM7_9POAL</name>
<feature type="domain" description="DUF569" evidence="1">
    <location>
        <begin position="1"/>
        <end position="155"/>
    </location>
</feature>
<gene>
    <name evidence="3" type="ORF">PAHAL_4G317600</name>
</gene>
<reference evidence="3" key="1">
    <citation type="submission" date="2018-04" db="EMBL/GenBank/DDBJ databases">
        <title>WGS assembly of Panicum hallii.</title>
        <authorList>
            <person name="Lovell J."/>
            <person name="Jenkins J."/>
            <person name="Lowry D."/>
            <person name="Mamidi S."/>
            <person name="Sreedasyam A."/>
            <person name="Weng X."/>
            <person name="Barry K."/>
            <person name="Bonette J."/>
            <person name="Campitelli B."/>
            <person name="Daum C."/>
            <person name="Gordon S."/>
            <person name="Gould B."/>
            <person name="Lipzen A."/>
            <person name="Macqueen A."/>
            <person name="Palacio-Mejia J."/>
            <person name="Plott C."/>
            <person name="Shakirov E."/>
            <person name="Shu S."/>
            <person name="Yoshinaga Y."/>
            <person name="Zane M."/>
            <person name="Rokhsar D."/>
            <person name="Grimwood J."/>
            <person name="Schmutz J."/>
            <person name="Juenger T."/>
        </authorList>
    </citation>
    <scope>NUCLEOTIDE SEQUENCE [LARGE SCALE GENOMIC DNA]</scope>
    <source>
        <strain evidence="3">FIL2</strain>
    </source>
</reference>
<protein>
    <submittedName>
        <fullName evidence="3">Uncharacterized protein</fullName>
    </submittedName>
</protein>
<evidence type="ECO:0000259" key="2">
    <source>
        <dbReference type="Pfam" id="PF22932"/>
    </source>
</evidence>
<feature type="domain" description="DUF569" evidence="2">
    <location>
        <begin position="179"/>
        <end position="264"/>
    </location>
</feature>
<dbReference type="Gramene" id="PVH48377">
    <property type="protein sequence ID" value="PVH48377"/>
    <property type="gene ID" value="PAHAL_4G317600"/>
</dbReference>
<proteinExistence type="predicted"/>
<dbReference type="CDD" id="cd23340">
    <property type="entry name" value="beta-trefoil_FSCN_ACP-like"/>
    <property type="match status" value="1"/>
</dbReference>
<dbReference type="InterPro" id="IPR054726">
    <property type="entry name" value="Ubiq_DUF569-assoc"/>
</dbReference>
<evidence type="ECO:0000259" key="1">
    <source>
        <dbReference type="Pfam" id="PF04601"/>
    </source>
</evidence>
<dbReference type="Pfam" id="PF04601">
    <property type="entry name" value="DUF569"/>
    <property type="match status" value="1"/>
</dbReference>
<organism evidence="3">
    <name type="scientific">Panicum hallii</name>
    <dbReference type="NCBI Taxonomy" id="206008"/>
    <lineage>
        <taxon>Eukaryota</taxon>
        <taxon>Viridiplantae</taxon>
        <taxon>Streptophyta</taxon>
        <taxon>Embryophyta</taxon>
        <taxon>Tracheophyta</taxon>
        <taxon>Spermatophyta</taxon>
        <taxon>Magnoliopsida</taxon>
        <taxon>Liliopsida</taxon>
        <taxon>Poales</taxon>
        <taxon>Poaceae</taxon>
        <taxon>PACMAD clade</taxon>
        <taxon>Panicoideae</taxon>
        <taxon>Panicodae</taxon>
        <taxon>Paniceae</taxon>
        <taxon>Panicinae</taxon>
        <taxon>Panicum</taxon>
        <taxon>Panicum sect. Panicum</taxon>
    </lineage>
</organism>
<dbReference type="PANTHER" id="PTHR31205">
    <property type="entry name" value="ACTIN CROSS-LINKING PROTEIN (DUF569)"/>
    <property type="match status" value="1"/>
</dbReference>
<dbReference type="Pfam" id="PF22932">
    <property type="entry name" value="Ubiq_DUF_assoc"/>
    <property type="match status" value="1"/>
</dbReference>
<sequence length="383" mass="42471">MDRFPDGIHVRLRSLVRGAYLYADEDGVGVSLSPRRASLNAAWRVHLVQRGDFHYVLLCSAAYGRYLALSPAMEPPPGLRGRRAVQRDYDEEDLHAVMWRAIGAGDAGDGVVVLRHRGFARSLRANGRYRRWHTCVTVDDDIGSFSERSTTMHWMVEEIPPRQAPPVLPTPKTPSIEPLRTIRYVRVNDHGHFNQHGWATFQFYGRSVYLLICRVLYLLDEPNFIGDEGNFSITVCVQAGIYGRRTPLVIDLPRCEEPMDIFVLTTGSPAFDGFRQRAGAGAVVDAETPHDASATPCSRSVRHSTVDAAGVVHACSLGSRRAARCNGLAGEKGEWNGRHVSLCCGPETVCEACYLGRYDRGGKPRARTEGCIVLGHGRCKKKK</sequence>
<dbReference type="InterPro" id="IPR008999">
    <property type="entry name" value="Actin-crosslinking"/>
</dbReference>
<dbReference type="Proteomes" id="UP000243499">
    <property type="component" value="Chromosome 4"/>
</dbReference>
<dbReference type="InterPro" id="IPR007679">
    <property type="entry name" value="DUF569"/>
</dbReference>